<evidence type="ECO:0000313" key="2">
    <source>
        <dbReference type="EMBL" id="KKQ41357.1"/>
    </source>
</evidence>
<dbReference type="AlphaFoldDB" id="A0A0G0HGK5"/>
<comment type="caution">
    <text evidence="2">The sequence shown here is derived from an EMBL/GenBank/DDBJ whole genome shotgun (WGS) entry which is preliminary data.</text>
</comment>
<evidence type="ECO:0000256" key="1">
    <source>
        <dbReference type="SAM" id="MobiDB-lite"/>
    </source>
</evidence>
<name>A0A0G0HGK5_9BACT</name>
<organism evidence="2 3">
    <name type="scientific">Candidatus Magasanikbacteria bacterium GW2011_GWA2_37_8</name>
    <dbReference type="NCBI Taxonomy" id="1619036"/>
    <lineage>
        <taxon>Bacteria</taxon>
        <taxon>Candidatus Magasanikiibacteriota</taxon>
    </lineage>
</organism>
<feature type="region of interest" description="Disordered" evidence="1">
    <location>
        <begin position="1"/>
        <end position="70"/>
    </location>
</feature>
<evidence type="ECO:0000313" key="3">
    <source>
        <dbReference type="Proteomes" id="UP000034333"/>
    </source>
</evidence>
<protein>
    <submittedName>
        <fullName evidence="2">Uncharacterized protein</fullName>
    </submittedName>
</protein>
<gene>
    <name evidence="2" type="ORF">US58_C0001G0031</name>
</gene>
<feature type="non-terminal residue" evidence="2">
    <location>
        <position position="1"/>
    </location>
</feature>
<reference evidence="2 3" key="1">
    <citation type="journal article" date="2015" name="Nature">
        <title>rRNA introns, odd ribosomes, and small enigmatic genomes across a large radiation of phyla.</title>
        <authorList>
            <person name="Brown C.T."/>
            <person name="Hug L.A."/>
            <person name="Thomas B.C."/>
            <person name="Sharon I."/>
            <person name="Castelle C.J."/>
            <person name="Singh A."/>
            <person name="Wilkins M.J."/>
            <person name="Williams K.H."/>
            <person name="Banfield J.F."/>
        </authorList>
    </citation>
    <scope>NUCLEOTIDE SEQUENCE [LARGE SCALE GENOMIC DNA]</scope>
</reference>
<sequence>EVSIPFGTDSPRMSGSRTPPAARPERSRAHQAPEHCWSEPLEQAPQEGDGHDQEKEPQDHQANDKTDRTH</sequence>
<proteinExistence type="predicted"/>
<feature type="compositionally biased region" description="Basic and acidic residues" evidence="1">
    <location>
        <begin position="23"/>
        <end position="37"/>
    </location>
</feature>
<feature type="compositionally biased region" description="Basic and acidic residues" evidence="1">
    <location>
        <begin position="48"/>
        <end position="70"/>
    </location>
</feature>
<accession>A0A0G0HGK5</accession>
<dbReference type="Proteomes" id="UP000034333">
    <property type="component" value="Unassembled WGS sequence"/>
</dbReference>
<dbReference type="EMBL" id="LBTN01000001">
    <property type="protein sequence ID" value="KKQ41357.1"/>
    <property type="molecule type" value="Genomic_DNA"/>
</dbReference>